<feature type="binding site" evidence="9">
    <location>
        <begin position="139"/>
        <end position="140"/>
    </location>
    <ligand>
        <name>ATP</name>
        <dbReference type="ChEBI" id="CHEBI:30616"/>
    </ligand>
</feature>
<comment type="catalytic activity">
    <reaction evidence="6 13">
        <text>L-threonyl-[protein] + ATP = O-phospho-L-threonyl-[protein] + ADP + H(+)</text>
        <dbReference type="Rhea" id="RHEA:46608"/>
        <dbReference type="Rhea" id="RHEA-COMP:11060"/>
        <dbReference type="Rhea" id="RHEA-COMP:11605"/>
        <dbReference type="ChEBI" id="CHEBI:15378"/>
        <dbReference type="ChEBI" id="CHEBI:30013"/>
        <dbReference type="ChEBI" id="CHEBI:30616"/>
        <dbReference type="ChEBI" id="CHEBI:61977"/>
        <dbReference type="ChEBI" id="CHEBI:456216"/>
        <dbReference type="EC" id="2.7.11.1"/>
    </reaction>
</comment>
<evidence type="ECO:0000256" key="3">
    <source>
        <dbReference type="ARBA" id="ARBA00022741"/>
    </source>
</evidence>
<dbReference type="CDD" id="cd14007">
    <property type="entry name" value="STKc_Aurora"/>
    <property type="match status" value="1"/>
</dbReference>
<feature type="binding site" evidence="9">
    <location>
        <position position="41"/>
    </location>
    <ligand>
        <name>ATP</name>
        <dbReference type="ChEBI" id="CHEBI:30616"/>
    </ligand>
</feature>
<organism evidence="15">
    <name type="scientific">Schmidtea mediterranea</name>
    <name type="common">Freshwater planarian flatworm</name>
    <dbReference type="NCBI Taxonomy" id="79327"/>
    <lineage>
        <taxon>Eukaryota</taxon>
        <taxon>Metazoa</taxon>
        <taxon>Spiralia</taxon>
        <taxon>Lophotrochozoa</taxon>
        <taxon>Platyhelminthes</taxon>
        <taxon>Rhabditophora</taxon>
        <taxon>Seriata</taxon>
        <taxon>Tricladida</taxon>
        <taxon>Continenticola</taxon>
        <taxon>Geoplanoidea</taxon>
        <taxon>Dugesiidae</taxon>
        <taxon>Schmidtea</taxon>
    </lineage>
</organism>
<evidence type="ECO:0000256" key="7">
    <source>
        <dbReference type="ARBA" id="ARBA00048679"/>
    </source>
</evidence>
<accession>I1ZIC8</accession>
<reference evidence="15" key="1">
    <citation type="journal article" date="2012" name="Genes Dev.">
        <title>A molecular wound response program associated with regeneration initiation in planarians.</title>
        <authorList>
            <person name="Wenemoser D."/>
            <person name="Lapan S.W."/>
            <person name="Wilkinson A.W."/>
            <person name="Bell G.W."/>
            <person name="Reddien P.W."/>
        </authorList>
    </citation>
    <scope>NUCLEOTIDE SEQUENCE</scope>
</reference>
<proteinExistence type="evidence at transcript level"/>
<keyword evidence="3 9" id="KW-0547">Nucleotide-binding</keyword>
<evidence type="ECO:0000313" key="15">
    <source>
        <dbReference type="EMBL" id="AFJ24782.1"/>
    </source>
</evidence>
<dbReference type="SUPFAM" id="SSF56112">
    <property type="entry name" value="Protein kinase-like (PK-like)"/>
    <property type="match status" value="1"/>
</dbReference>
<comment type="similarity">
    <text evidence="13">Belongs to the protein kinase superfamily. Ser/Thr protein kinase family. Aurora subfamily.</text>
</comment>
<evidence type="ECO:0000256" key="2">
    <source>
        <dbReference type="ARBA" id="ARBA00022679"/>
    </source>
</evidence>
<evidence type="ECO:0000256" key="12">
    <source>
        <dbReference type="RuleBase" id="RU000304"/>
    </source>
</evidence>
<dbReference type="Gene3D" id="1.10.510.10">
    <property type="entry name" value="Transferase(Phosphotransferase) domain 1"/>
    <property type="match status" value="1"/>
</dbReference>
<comment type="catalytic activity">
    <reaction evidence="7 13">
        <text>L-seryl-[protein] + ATP = O-phospho-L-seryl-[protein] + ADP + H(+)</text>
        <dbReference type="Rhea" id="RHEA:17989"/>
        <dbReference type="Rhea" id="RHEA-COMP:9863"/>
        <dbReference type="Rhea" id="RHEA-COMP:11604"/>
        <dbReference type="ChEBI" id="CHEBI:15378"/>
        <dbReference type="ChEBI" id="CHEBI:29999"/>
        <dbReference type="ChEBI" id="CHEBI:30616"/>
        <dbReference type="ChEBI" id="CHEBI:83421"/>
        <dbReference type="ChEBI" id="CHEBI:456216"/>
        <dbReference type="EC" id="2.7.11.1"/>
    </reaction>
</comment>
<dbReference type="InterPro" id="IPR008271">
    <property type="entry name" value="Ser/Thr_kinase_AS"/>
</dbReference>
<protein>
    <recommendedName>
        <fullName evidence="13">Aurora kinase</fullName>
        <ecNumber evidence="13">2.7.11.1</ecNumber>
    </recommendedName>
</protein>
<keyword evidence="1 12" id="KW-0723">Serine/threonine-protein kinase</keyword>
<evidence type="ECO:0000256" key="11">
    <source>
        <dbReference type="PROSITE-ProRule" id="PRU10141"/>
    </source>
</evidence>
<sequence>MTEPQNWCIDNFYIGKKIGSGQFGSVYLVKEKRNNFVLAIKMIRKNYIKENDLHNQLKREIEIHSHLLHPNILRLYGYFHDKERVYLMVELATKGELYEDIQKYGRYINERAATYMHQLALALKYCHERHVMHRDIKPENILIGSKGQCKLADFGWSVHYKTGVRNTMCGTLDYLAPEMVEQDSYTFEIDIWCLGVLLYEMLTKSVPFEDPSEQKTMERIKSVEFAVPDFVNPNAADMIKKILVMNPKARLSLDQIIQHPYIDEFSEKVTDDCQASRLMWAAGLNNLPDKENH</sequence>
<dbReference type="OrthoDB" id="377346at2759"/>
<dbReference type="PIRSF" id="PIRSF000654">
    <property type="entry name" value="Integrin-linked_kinase"/>
    <property type="match status" value="1"/>
</dbReference>
<dbReference type="AlphaFoldDB" id="I1ZIC8"/>
<dbReference type="EC" id="2.7.11.1" evidence="13"/>
<keyword evidence="4 13" id="KW-0418">Kinase</keyword>
<dbReference type="InterPro" id="IPR011009">
    <property type="entry name" value="Kinase-like_dom_sf"/>
</dbReference>
<dbReference type="PANTHER" id="PTHR24350">
    <property type="entry name" value="SERINE/THREONINE-PROTEIN KINASE IAL-RELATED"/>
    <property type="match status" value="1"/>
</dbReference>
<evidence type="ECO:0000256" key="6">
    <source>
        <dbReference type="ARBA" id="ARBA00047899"/>
    </source>
</evidence>
<feature type="binding site" evidence="9">
    <location>
        <position position="153"/>
    </location>
    <ligand>
        <name>ATP</name>
        <dbReference type="ChEBI" id="CHEBI:30616"/>
    </ligand>
</feature>
<feature type="binding site" evidence="11">
    <location>
        <position position="45"/>
    </location>
    <ligand>
        <name>ATP</name>
        <dbReference type="ChEBI" id="CHEBI:30616"/>
    </ligand>
</feature>
<dbReference type="EMBL" id="JX010539">
    <property type="protein sequence ID" value="AFJ24782.1"/>
    <property type="molecule type" value="mRNA"/>
</dbReference>
<dbReference type="InterPro" id="IPR030616">
    <property type="entry name" value="Aur-like"/>
</dbReference>
<dbReference type="Pfam" id="PF00069">
    <property type="entry name" value="Pkinase"/>
    <property type="match status" value="1"/>
</dbReference>
<dbReference type="PROSITE" id="PS00108">
    <property type="entry name" value="PROTEIN_KINASE_ST"/>
    <property type="match status" value="1"/>
</dbReference>
<keyword evidence="2 13" id="KW-0808">Transferase</keyword>
<evidence type="ECO:0000259" key="14">
    <source>
        <dbReference type="PROSITE" id="PS50011"/>
    </source>
</evidence>
<evidence type="ECO:0000256" key="8">
    <source>
        <dbReference type="PIRSR" id="PIRSR630616-1"/>
    </source>
</evidence>
<evidence type="ECO:0000256" key="9">
    <source>
        <dbReference type="PIRSR" id="PIRSR630616-2"/>
    </source>
</evidence>
<dbReference type="InterPro" id="IPR017441">
    <property type="entry name" value="Protein_kinase_ATP_BS"/>
</dbReference>
<dbReference type="InterPro" id="IPR000719">
    <property type="entry name" value="Prot_kinase_dom"/>
</dbReference>
<feature type="binding site" evidence="9">
    <location>
        <begin position="90"/>
        <end position="92"/>
    </location>
    <ligand>
        <name>ATP</name>
        <dbReference type="ChEBI" id="CHEBI:30616"/>
    </ligand>
</feature>
<dbReference type="PROSITE" id="PS50011">
    <property type="entry name" value="PROTEIN_KINASE_DOM"/>
    <property type="match status" value="1"/>
</dbReference>
<dbReference type="FunFam" id="3.30.200.20:FF:000042">
    <property type="entry name" value="Aurora kinase A"/>
    <property type="match status" value="1"/>
</dbReference>
<evidence type="ECO:0000256" key="10">
    <source>
        <dbReference type="PIRSR" id="PIRSR630616-3"/>
    </source>
</evidence>
<feature type="domain" description="Protein kinase" evidence="14">
    <location>
        <begin position="12"/>
        <end position="262"/>
    </location>
</feature>
<feature type="active site" description="Proton acceptor" evidence="8">
    <location>
        <position position="135"/>
    </location>
</feature>
<dbReference type="SMART" id="SM00220">
    <property type="entry name" value="S_TKc"/>
    <property type="match status" value="1"/>
</dbReference>
<name>I1ZIC8_SCHMD</name>
<evidence type="ECO:0000256" key="4">
    <source>
        <dbReference type="ARBA" id="ARBA00022777"/>
    </source>
</evidence>
<evidence type="ECO:0000256" key="13">
    <source>
        <dbReference type="RuleBase" id="RU367134"/>
    </source>
</evidence>
<keyword evidence="5 9" id="KW-0067">ATP-binding</keyword>
<evidence type="ECO:0000256" key="5">
    <source>
        <dbReference type="ARBA" id="ARBA00022840"/>
    </source>
</evidence>
<evidence type="ECO:0000256" key="1">
    <source>
        <dbReference type="ARBA" id="ARBA00022527"/>
    </source>
</evidence>
<feature type="cross-link" description="Glycyl lysine isopeptide (Lys-Gly) (interchain with G-Cter in SUMO2)" evidence="10">
    <location>
        <position position="137"/>
    </location>
</feature>
<dbReference type="FunFam" id="1.10.510.10:FF:000235">
    <property type="entry name" value="Serine/threonine-protein kinase ark1"/>
    <property type="match status" value="1"/>
</dbReference>
<dbReference type="GO" id="GO:0004674">
    <property type="term" value="F:protein serine/threonine kinase activity"/>
    <property type="evidence" value="ECO:0007669"/>
    <property type="project" value="UniProtKB-KW"/>
</dbReference>
<dbReference type="PROSITE" id="PS00107">
    <property type="entry name" value="PROTEIN_KINASE_ATP"/>
    <property type="match status" value="1"/>
</dbReference>
<dbReference type="GO" id="GO:0005524">
    <property type="term" value="F:ATP binding"/>
    <property type="evidence" value="ECO:0007669"/>
    <property type="project" value="UniProtKB-UniRule"/>
</dbReference>